<evidence type="ECO:0000313" key="7">
    <source>
        <dbReference type="Proteomes" id="UP000236220"/>
    </source>
</evidence>
<dbReference type="Gene3D" id="3.40.50.1100">
    <property type="match status" value="2"/>
</dbReference>
<dbReference type="PANTHER" id="PTHR43050:SF1">
    <property type="entry name" value="SERINE RACEMASE"/>
    <property type="match status" value="1"/>
</dbReference>
<dbReference type="GO" id="GO:0030170">
    <property type="term" value="F:pyridoxal phosphate binding"/>
    <property type="evidence" value="ECO:0007669"/>
    <property type="project" value="TreeGrafter"/>
</dbReference>
<comment type="caution">
    <text evidence="6">The sequence shown here is derived from an EMBL/GenBank/DDBJ whole genome shotgun (WGS) entry which is preliminary data.</text>
</comment>
<dbReference type="InterPro" id="IPR036052">
    <property type="entry name" value="TrpB-like_PALP_sf"/>
</dbReference>
<dbReference type="EMBL" id="NPZB01000001">
    <property type="protein sequence ID" value="PNS08694.1"/>
    <property type="molecule type" value="Genomic_DNA"/>
</dbReference>
<evidence type="ECO:0000256" key="2">
    <source>
        <dbReference type="ARBA" id="ARBA00010869"/>
    </source>
</evidence>
<accession>A0A2K1Q0Z1</accession>
<comment type="similarity">
    <text evidence="2">Belongs to the serine/threonine dehydratase family.</text>
</comment>
<dbReference type="GO" id="GO:0000287">
    <property type="term" value="F:magnesium ion binding"/>
    <property type="evidence" value="ECO:0007669"/>
    <property type="project" value="TreeGrafter"/>
</dbReference>
<dbReference type="Proteomes" id="UP000236220">
    <property type="component" value="Unassembled WGS sequence"/>
</dbReference>
<feature type="domain" description="Tryptophan synthase beta chain-like PALP" evidence="5">
    <location>
        <begin position="23"/>
        <end position="309"/>
    </location>
</feature>
<keyword evidence="7" id="KW-1185">Reference proteome</keyword>
<evidence type="ECO:0000256" key="4">
    <source>
        <dbReference type="ARBA" id="ARBA00023239"/>
    </source>
</evidence>
<organism evidence="6 7">
    <name type="scientific">Solilutibacter silvestris</name>
    <dbReference type="NCBI Taxonomy" id="1645665"/>
    <lineage>
        <taxon>Bacteria</taxon>
        <taxon>Pseudomonadati</taxon>
        <taxon>Pseudomonadota</taxon>
        <taxon>Gammaproteobacteria</taxon>
        <taxon>Lysobacterales</taxon>
        <taxon>Lysobacteraceae</taxon>
        <taxon>Solilutibacter</taxon>
    </lineage>
</organism>
<dbReference type="PANTHER" id="PTHR43050">
    <property type="entry name" value="SERINE / THREONINE RACEMASE FAMILY MEMBER"/>
    <property type="match status" value="1"/>
</dbReference>
<gene>
    <name evidence="6" type="ORF">Lysil_0323</name>
</gene>
<reference evidence="6 7" key="1">
    <citation type="submission" date="2017-08" db="EMBL/GenBank/DDBJ databases">
        <title>Lysobacter sylvestris genome.</title>
        <authorList>
            <person name="Zhang D.-C."/>
            <person name="Albuquerque L."/>
            <person name="Franca L."/>
            <person name="Froufe H.J.C."/>
            <person name="Barroso C."/>
            <person name="Egas C."/>
            <person name="Da Costa M."/>
            <person name="Margesin R."/>
        </authorList>
    </citation>
    <scope>NUCLEOTIDE SEQUENCE [LARGE SCALE GENOMIC DNA]</scope>
    <source>
        <strain evidence="6 7">AM20-91</strain>
    </source>
</reference>
<dbReference type="AlphaFoldDB" id="A0A2K1Q0Z1"/>
<dbReference type="SUPFAM" id="SSF53686">
    <property type="entry name" value="Tryptophan synthase beta subunit-like PLP-dependent enzymes"/>
    <property type="match status" value="1"/>
</dbReference>
<dbReference type="InterPro" id="IPR001926">
    <property type="entry name" value="TrpB-like_PALP"/>
</dbReference>
<protein>
    <submittedName>
        <fullName evidence="6">Threonine dehydratase</fullName>
    </submittedName>
</protein>
<dbReference type="GO" id="GO:0003941">
    <property type="term" value="F:L-serine ammonia-lyase activity"/>
    <property type="evidence" value="ECO:0007669"/>
    <property type="project" value="TreeGrafter"/>
</dbReference>
<dbReference type="GO" id="GO:0030378">
    <property type="term" value="F:serine racemase activity"/>
    <property type="evidence" value="ECO:0007669"/>
    <property type="project" value="TreeGrafter"/>
</dbReference>
<dbReference type="GO" id="GO:0018114">
    <property type="term" value="F:threonine racemase activity"/>
    <property type="evidence" value="ECO:0007669"/>
    <property type="project" value="TreeGrafter"/>
</dbReference>
<name>A0A2K1Q0Z1_9GAMM</name>
<dbReference type="Pfam" id="PF00291">
    <property type="entry name" value="PALP"/>
    <property type="match status" value="1"/>
</dbReference>
<comment type="cofactor">
    <cofactor evidence="1">
        <name>pyridoxal 5'-phosphate</name>
        <dbReference type="ChEBI" id="CHEBI:597326"/>
    </cofactor>
</comment>
<proteinExistence type="inferred from homology"/>
<dbReference type="CDD" id="cd01562">
    <property type="entry name" value="Thr-dehyd"/>
    <property type="match status" value="1"/>
</dbReference>
<dbReference type="FunFam" id="3.40.50.1100:FF:000005">
    <property type="entry name" value="Threonine dehydratase catabolic"/>
    <property type="match status" value="1"/>
</dbReference>
<dbReference type="GO" id="GO:0070179">
    <property type="term" value="P:D-serine biosynthetic process"/>
    <property type="evidence" value="ECO:0007669"/>
    <property type="project" value="TreeGrafter"/>
</dbReference>
<evidence type="ECO:0000256" key="1">
    <source>
        <dbReference type="ARBA" id="ARBA00001933"/>
    </source>
</evidence>
<keyword evidence="3" id="KW-0663">Pyridoxal phosphate</keyword>
<evidence type="ECO:0000259" key="5">
    <source>
        <dbReference type="Pfam" id="PF00291"/>
    </source>
</evidence>
<evidence type="ECO:0000256" key="3">
    <source>
        <dbReference type="ARBA" id="ARBA00022898"/>
    </source>
</evidence>
<dbReference type="GO" id="GO:0005524">
    <property type="term" value="F:ATP binding"/>
    <property type="evidence" value="ECO:0007669"/>
    <property type="project" value="TreeGrafter"/>
</dbReference>
<dbReference type="RefSeq" id="WP_103073841.1">
    <property type="nucleotide sequence ID" value="NZ_NPZB01000001.1"/>
</dbReference>
<evidence type="ECO:0000313" key="6">
    <source>
        <dbReference type="EMBL" id="PNS08694.1"/>
    </source>
</evidence>
<keyword evidence="4" id="KW-0456">Lyase</keyword>
<dbReference type="OrthoDB" id="9811476at2"/>
<sequence length="331" mass="34432">MPDPSLRLPAIADVRHAAARIAGHAHVTPVLRSATLDALAGCELLFKCENLQRAGAFKFRGACNAVFALEDDAARAGVVTQSSGNHGAAIALACKLRRIPATVVVPEGAPQAKLDAIVAYGARLVRCAPGMAARDAAVAEVLARDGGTLIHPFDNAEVIAGQGTAALELFGHAGTLDVLMTPVGGGGLLSGSALVARAQAQRVEVLGAEPQGARDAHDALEIGHPITDRNAETVCDGLRGHLAQRTYDILKRDVDGILLADDDAVLAAMRLVWTRMKLLVEPSSAVPLACVLANPARFRRRRVGIILSGGNVDPAMAGQWFSSPDSGNSRP</sequence>